<dbReference type="Proteomes" id="UP000054776">
    <property type="component" value="Unassembled WGS sequence"/>
</dbReference>
<proteinExistence type="predicted"/>
<dbReference type="AlphaFoldDB" id="A0A0V0Z4Q4"/>
<dbReference type="EMBL" id="JYDH01002799">
    <property type="protein sequence ID" value="KRY07357.1"/>
    <property type="molecule type" value="Genomic_DNA"/>
</dbReference>
<name>A0A0V0Z4Q4_TRISP</name>
<protein>
    <submittedName>
        <fullName evidence="1">Uncharacterized protein</fullName>
    </submittedName>
</protein>
<keyword evidence="2" id="KW-1185">Reference proteome</keyword>
<accession>A0A0V0Z4Q4</accession>
<organism evidence="1 2">
    <name type="scientific">Trichinella spiralis</name>
    <name type="common">Trichina worm</name>
    <dbReference type="NCBI Taxonomy" id="6334"/>
    <lineage>
        <taxon>Eukaryota</taxon>
        <taxon>Metazoa</taxon>
        <taxon>Ecdysozoa</taxon>
        <taxon>Nematoda</taxon>
        <taxon>Enoplea</taxon>
        <taxon>Dorylaimia</taxon>
        <taxon>Trichinellida</taxon>
        <taxon>Trichinellidae</taxon>
        <taxon>Trichinella</taxon>
    </lineage>
</organism>
<comment type="caution">
    <text evidence="1">The sequence shown here is derived from an EMBL/GenBank/DDBJ whole genome shotgun (WGS) entry which is preliminary data.</text>
</comment>
<dbReference type="InParanoid" id="A0A0V0Z4Q4"/>
<reference evidence="1 2" key="1">
    <citation type="submission" date="2015-01" db="EMBL/GenBank/DDBJ databases">
        <title>Evolution of Trichinella species and genotypes.</title>
        <authorList>
            <person name="Korhonen P.K."/>
            <person name="Edoardo P."/>
            <person name="Giuseppe L.R."/>
            <person name="Gasser R.B."/>
        </authorList>
    </citation>
    <scope>NUCLEOTIDE SEQUENCE [LARGE SCALE GENOMIC DNA]</scope>
    <source>
        <strain evidence="1">ISS3</strain>
    </source>
</reference>
<sequence length="50" mass="5939">MILNVSQKLEYLPQLVRLSLQIFHVPEKMLLEPGKLFTYTYGSWYRIALP</sequence>
<evidence type="ECO:0000313" key="2">
    <source>
        <dbReference type="Proteomes" id="UP000054776"/>
    </source>
</evidence>
<gene>
    <name evidence="1" type="ORF">T01_7116</name>
</gene>
<evidence type="ECO:0000313" key="1">
    <source>
        <dbReference type="EMBL" id="KRY07357.1"/>
    </source>
</evidence>